<dbReference type="Gene3D" id="3.40.630.30">
    <property type="match status" value="1"/>
</dbReference>
<dbReference type="PANTHER" id="PTHR42791">
    <property type="entry name" value="GNAT FAMILY ACETYLTRANSFERASE"/>
    <property type="match status" value="1"/>
</dbReference>
<dbReference type="STRING" id="983644.G3JU08"/>
<dbReference type="SUPFAM" id="SSF55729">
    <property type="entry name" value="Acyl-CoA N-acyltransferases (Nat)"/>
    <property type="match status" value="1"/>
</dbReference>
<keyword evidence="2" id="KW-0808">Transferase</keyword>
<dbReference type="OMA" id="HYSMILR"/>
<dbReference type="HOGENOM" id="CLU_060131_6_3_1"/>
<dbReference type="eggNOG" id="ENOG502SC13">
    <property type="taxonomic scope" value="Eukaryota"/>
</dbReference>
<dbReference type="GO" id="GO:0016747">
    <property type="term" value="F:acyltransferase activity, transferring groups other than amino-acyl groups"/>
    <property type="evidence" value="ECO:0007669"/>
    <property type="project" value="InterPro"/>
</dbReference>
<dbReference type="InterPro" id="IPR052523">
    <property type="entry name" value="Trichothecene_AcTrans"/>
</dbReference>
<feature type="domain" description="N-acetyltransferase" evidence="1">
    <location>
        <begin position="138"/>
        <end position="280"/>
    </location>
</feature>
<accession>G3JU08</accession>
<organism evidence="2 3">
    <name type="scientific">Cordyceps militaris (strain CM01)</name>
    <name type="common">Caterpillar fungus</name>
    <dbReference type="NCBI Taxonomy" id="983644"/>
    <lineage>
        <taxon>Eukaryota</taxon>
        <taxon>Fungi</taxon>
        <taxon>Dikarya</taxon>
        <taxon>Ascomycota</taxon>
        <taxon>Pezizomycotina</taxon>
        <taxon>Sordariomycetes</taxon>
        <taxon>Hypocreomycetidae</taxon>
        <taxon>Hypocreales</taxon>
        <taxon>Cordycipitaceae</taxon>
        <taxon>Cordyceps</taxon>
    </lineage>
</organism>
<evidence type="ECO:0000313" key="2">
    <source>
        <dbReference type="EMBL" id="EGX88162.1"/>
    </source>
</evidence>
<dbReference type="PROSITE" id="PS51186">
    <property type="entry name" value="GNAT"/>
    <property type="match status" value="1"/>
</dbReference>
<evidence type="ECO:0000313" key="3">
    <source>
        <dbReference type="Proteomes" id="UP000001610"/>
    </source>
</evidence>
<dbReference type="Proteomes" id="UP000001610">
    <property type="component" value="Unassembled WGS sequence"/>
</dbReference>
<dbReference type="Pfam" id="PF00583">
    <property type="entry name" value="Acetyltransf_1"/>
    <property type="match status" value="1"/>
</dbReference>
<gene>
    <name evidence="2" type="ORF">CCM_09298</name>
</gene>
<keyword evidence="3" id="KW-1185">Reference proteome</keyword>
<protein>
    <submittedName>
        <fullName evidence="2">GNAT family acetyltransferase, putative</fullName>
    </submittedName>
</protein>
<name>G3JU08_CORMM</name>
<dbReference type="KEGG" id="cmt:CCM_09298"/>
<dbReference type="InterPro" id="IPR016181">
    <property type="entry name" value="Acyl_CoA_acyltransferase"/>
</dbReference>
<dbReference type="GeneID" id="18171301"/>
<proteinExistence type="predicted"/>
<reference evidence="2 3" key="1">
    <citation type="journal article" date="2011" name="Genome Biol.">
        <title>Genome sequence of the insect pathogenic fungus Cordyceps militaris, a valued traditional Chinese medicine.</title>
        <authorList>
            <person name="Zheng P."/>
            <person name="Xia Y."/>
            <person name="Xiao G."/>
            <person name="Xiong C."/>
            <person name="Hu X."/>
            <person name="Zhang S."/>
            <person name="Zheng H."/>
            <person name="Huang Y."/>
            <person name="Zhou Y."/>
            <person name="Wang S."/>
            <person name="Zhao G.P."/>
            <person name="Liu X."/>
            <person name="St Leger R.J."/>
            <person name="Wang C."/>
        </authorList>
    </citation>
    <scope>NUCLEOTIDE SEQUENCE [LARGE SCALE GENOMIC DNA]</scope>
    <source>
        <strain evidence="2 3">CM01</strain>
    </source>
</reference>
<dbReference type="InterPro" id="IPR000182">
    <property type="entry name" value="GNAT_dom"/>
</dbReference>
<dbReference type="OrthoDB" id="10017208at2759"/>
<dbReference type="InParanoid" id="G3JU08"/>
<dbReference type="PANTHER" id="PTHR42791:SF2">
    <property type="entry name" value="N-ACETYLTRANSFERASE DOMAIN-CONTAINING PROTEIN"/>
    <property type="match status" value="1"/>
</dbReference>
<evidence type="ECO:0000259" key="1">
    <source>
        <dbReference type="PROSITE" id="PS51186"/>
    </source>
</evidence>
<dbReference type="VEuPathDB" id="FungiDB:CCM_09298"/>
<dbReference type="RefSeq" id="XP_006674495.1">
    <property type="nucleotide sequence ID" value="XM_006674432.1"/>
</dbReference>
<dbReference type="EMBL" id="JH126406">
    <property type="protein sequence ID" value="EGX88162.1"/>
    <property type="molecule type" value="Genomic_DNA"/>
</dbReference>
<dbReference type="AlphaFoldDB" id="G3JU08"/>
<sequence>MDQGEGQDVPRQRNVSLLVTSVWFARQRQMTDLEGGMVVNEHTSAWIPAQVPLLALESCQTIFNHSRMPLQMRAATDADTDAIARLATIAFDPATDAIARNLFPKRLQPAVPRLEDPAIAWRRTRKGLKMHTERIILMVVTDDELDDQIVGFSMWEEPLPDGQQGESMTKGLVPCETLDEEAYQELRCASGAATNESLGKDGSNHMWYLDYLGVDPGQQRRGIGKMLLEWGMEKAREQNRDAFLIATPAGIPLYLAAGFESLGSFMLFDTPHSCMIKRRPEP</sequence>
<dbReference type="CDD" id="cd04301">
    <property type="entry name" value="NAT_SF"/>
    <property type="match status" value="1"/>
</dbReference>